<evidence type="ECO:0000313" key="9">
    <source>
        <dbReference type="Proteomes" id="UP001055439"/>
    </source>
</evidence>
<dbReference type="SUPFAM" id="SSF48264">
    <property type="entry name" value="Cytochrome P450"/>
    <property type="match status" value="1"/>
</dbReference>
<evidence type="ECO:0000256" key="7">
    <source>
        <dbReference type="SAM" id="Phobius"/>
    </source>
</evidence>
<protein>
    <submittedName>
        <fullName evidence="8">Cytochrome P450</fullName>
    </submittedName>
</protein>
<keyword evidence="4 5" id="KW-0408">Iron</keyword>
<evidence type="ECO:0000256" key="5">
    <source>
        <dbReference type="PIRSR" id="PIRSR602401-1"/>
    </source>
</evidence>
<dbReference type="PANTHER" id="PTHR47950">
    <property type="entry name" value="CYTOCHROME P450, FAMILY 76, SUBFAMILY C, POLYPEPTIDE 5-RELATED"/>
    <property type="match status" value="1"/>
</dbReference>
<keyword evidence="7" id="KW-0812">Transmembrane</keyword>
<dbReference type="GO" id="GO:0016709">
    <property type="term" value="F:oxidoreductase activity, acting on paired donors, with incorporation or reduction of molecular oxygen, NAD(P)H as one donor, and incorporation of one atom of oxygen"/>
    <property type="evidence" value="ECO:0007669"/>
    <property type="project" value="UniProtKB-ARBA"/>
</dbReference>
<keyword evidence="7" id="KW-0472">Membrane</keyword>
<keyword evidence="3 6" id="KW-0560">Oxidoreductase</keyword>
<dbReference type="PROSITE" id="PS00086">
    <property type="entry name" value="CYTOCHROME_P450"/>
    <property type="match status" value="1"/>
</dbReference>
<dbReference type="GO" id="GO:0005506">
    <property type="term" value="F:iron ion binding"/>
    <property type="evidence" value="ECO:0007669"/>
    <property type="project" value="InterPro"/>
</dbReference>
<keyword evidence="2 5" id="KW-0479">Metal-binding</keyword>
<organism evidence="8 9">
    <name type="scientific">Musa troglodytarum</name>
    <name type="common">fe'i banana</name>
    <dbReference type="NCBI Taxonomy" id="320322"/>
    <lineage>
        <taxon>Eukaryota</taxon>
        <taxon>Viridiplantae</taxon>
        <taxon>Streptophyta</taxon>
        <taxon>Embryophyta</taxon>
        <taxon>Tracheophyta</taxon>
        <taxon>Spermatophyta</taxon>
        <taxon>Magnoliopsida</taxon>
        <taxon>Liliopsida</taxon>
        <taxon>Zingiberales</taxon>
        <taxon>Musaceae</taxon>
        <taxon>Musa</taxon>
    </lineage>
</organism>
<feature type="transmembrane region" description="Helical" evidence="7">
    <location>
        <begin position="7"/>
        <end position="24"/>
    </location>
</feature>
<gene>
    <name evidence="8" type="ORF">MUK42_30275</name>
</gene>
<evidence type="ECO:0000256" key="1">
    <source>
        <dbReference type="ARBA" id="ARBA00010617"/>
    </source>
</evidence>
<dbReference type="InterPro" id="IPR017972">
    <property type="entry name" value="Cyt_P450_CS"/>
</dbReference>
<dbReference type="CDD" id="cd11073">
    <property type="entry name" value="CYP76-like"/>
    <property type="match status" value="1"/>
</dbReference>
<dbReference type="Proteomes" id="UP001055439">
    <property type="component" value="Chromosome 4"/>
</dbReference>
<dbReference type="GO" id="GO:0020037">
    <property type="term" value="F:heme binding"/>
    <property type="evidence" value="ECO:0007669"/>
    <property type="project" value="InterPro"/>
</dbReference>
<feature type="binding site" description="axial binding residue" evidence="5">
    <location>
        <position position="466"/>
    </location>
    <ligand>
        <name>heme</name>
        <dbReference type="ChEBI" id="CHEBI:30413"/>
    </ligand>
    <ligandPart>
        <name>Fe</name>
        <dbReference type="ChEBI" id="CHEBI:18248"/>
    </ligandPart>
</feature>
<dbReference type="OrthoDB" id="2789670at2759"/>
<keyword evidence="6" id="KW-0503">Monooxygenase</keyword>
<keyword evidence="5 6" id="KW-0349">Heme</keyword>
<comment type="cofactor">
    <cofactor evidence="5">
        <name>heme</name>
        <dbReference type="ChEBI" id="CHEBI:30413"/>
    </cofactor>
</comment>
<dbReference type="InterPro" id="IPR036396">
    <property type="entry name" value="Cyt_P450_sf"/>
</dbReference>
<evidence type="ECO:0000256" key="4">
    <source>
        <dbReference type="ARBA" id="ARBA00023004"/>
    </source>
</evidence>
<dbReference type="Pfam" id="PF00067">
    <property type="entry name" value="p450"/>
    <property type="match status" value="1"/>
</dbReference>
<proteinExistence type="inferred from homology"/>
<accession>A0A9E7JZ11</accession>
<dbReference type="AlphaFoldDB" id="A0A9E7JZ11"/>
<dbReference type="InterPro" id="IPR002401">
    <property type="entry name" value="Cyt_P450_E_grp-I"/>
</dbReference>
<evidence type="ECO:0000313" key="8">
    <source>
        <dbReference type="EMBL" id="URD99977.1"/>
    </source>
</evidence>
<sequence length="526" mass="60056">MLDETCIYITFLLAILVISFGAVVMEPSLWLLLSLGVSVLLLLSRATKRSWKSRGQRLPPGPTPLPVVGNLFELGDKPHRSIARLAKDYSPIMTLRLGQVNTVFVSSPQMAREILQKNDAVLSSRWIPDAVRVLAFDKASMAWLAPNQRWRNLRRICKTELFTTQRLDSYRSLRHQKVQDLVQYISDSASKGLLVDVGRAAFSTTLNLISRTVFSIDLVDLYGESSQEFKHVVEGLLEEAGRTNLSDYFPLLAKLDPQGIRHRSTKYFKRLHEFFDETIERRLHSKRDGTTARNDFLDELLEHQVQEDGTKFDRHALKCFFSDIFVAGSDTTSSTVEWAMAELLRNPRVMAKVREEIVRVIGFSREVEEADIGSLPYLQAVVKETLRLHPPVPLMLPRLAEATVEVHGYEIPKGTRLLINIWAIGRDSSLWTEPEEFMPERFLNKEVDFKGHHFEFTPFGSGRRICPGMPLAYRMVHLMLASMLQRFEWRLPEGKEPRDLDMEEKFGVTLIMASPLKAVAVPTKCC</sequence>
<dbReference type="PRINTS" id="PR00385">
    <property type="entry name" value="P450"/>
</dbReference>
<dbReference type="FunFam" id="1.10.630.10:FF:000007">
    <property type="entry name" value="Cytochrome P450 76C4"/>
    <property type="match status" value="1"/>
</dbReference>
<dbReference type="Gene3D" id="1.10.630.10">
    <property type="entry name" value="Cytochrome P450"/>
    <property type="match status" value="1"/>
</dbReference>
<name>A0A9E7JZ11_9LILI</name>
<evidence type="ECO:0000256" key="2">
    <source>
        <dbReference type="ARBA" id="ARBA00022723"/>
    </source>
</evidence>
<evidence type="ECO:0000256" key="6">
    <source>
        <dbReference type="RuleBase" id="RU000461"/>
    </source>
</evidence>
<dbReference type="InterPro" id="IPR001128">
    <property type="entry name" value="Cyt_P450"/>
</dbReference>
<dbReference type="GO" id="GO:0051502">
    <property type="term" value="P:diterpene phytoalexin biosynthetic process"/>
    <property type="evidence" value="ECO:0007669"/>
    <property type="project" value="UniProtKB-ARBA"/>
</dbReference>
<evidence type="ECO:0000256" key="3">
    <source>
        <dbReference type="ARBA" id="ARBA00023002"/>
    </source>
</evidence>
<keyword evidence="7" id="KW-1133">Transmembrane helix</keyword>
<dbReference type="PRINTS" id="PR00463">
    <property type="entry name" value="EP450I"/>
</dbReference>
<dbReference type="EMBL" id="CP097506">
    <property type="protein sequence ID" value="URD99977.1"/>
    <property type="molecule type" value="Genomic_DNA"/>
</dbReference>
<comment type="similarity">
    <text evidence="1 6">Belongs to the cytochrome P450 family.</text>
</comment>
<keyword evidence="9" id="KW-1185">Reference proteome</keyword>
<reference evidence="8" key="1">
    <citation type="submission" date="2022-05" db="EMBL/GenBank/DDBJ databases">
        <title>The Musa troglodytarum L. genome provides insights into the mechanism of non-climacteric behaviour and enrichment of carotenoids.</title>
        <authorList>
            <person name="Wang J."/>
        </authorList>
    </citation>
    <scope>NUCLEOTIDE SEQUENCE</scope>
    <source>
        <tissue evidence="8">Leaf</tissue>
    </source>
</reference>
<dbReference type="PANTHER" id="PTHR47950:SF48">
    <property type="entry name" value="CYTOCHROME P450 FAMILY PROTEIN, EXPRESSED"/>
    <property type="match status" value="1"/>
</dbReference>